<dbReference type="OrthoDB" id="1886792at2759"/>
<dbReference type="PROSITE" id="PS50888">
    <property type="entry name" value="BHLH"/>
    <property type="match status" value="1"/>
</dbReference>
<evidence type="ECO:0000256" key="1">
    <source>
        <dbReference type="ARBA" id="ARBA00004123"/>
    </source>
</evidence>
<dbReference type="eggNOG" id="ENOG502QSJP">
    <property type="taxonomic scope" value="Eukaryota"/>
</dbReference>
<name>A0A1S2XG92_CICAR</name>
<dbReference type="AlphaFoldDB" id="A0A1S2XG92"/>
<keyword evidence="3" id="KW-0805">Transcription regulation</keyword>
<dbReference type="GO" id="GO:0003700">
    <property type="term" value="F:DNA-binding transcription factor activity"/>
    <property type="evidence" value="ECO:0007669"/>
    <property type="project" value="TreeGrafter"/>
</dbReference>
<keyword evidence="6" id="KW-0539">Nucleus</keyword>
<feature type="region of interest" description="Disordered" evidence="7">
    <location>
        <begin position="107"/>
        <end position="132"/>
    </location>
</feature>
<evidence type="ECO:0000313" key="10">
    <source>
        <dbReference type="RefSeq" id="XP_004487563.1"/>
    </source>
</evidence>
<dbReference type="PaxDb" id="3827-XP_004487563.1"/>
<comment type="subunit">
    <text evidence="2">Homodimer.</text>
</comment>
<dbReference type="KEGG" id="cam:101498540"/>
<reference evidence="10" key="2">
    <citation type="submission" date="2025-08" db="UniProtKB">
        <authorList>
            <consortium name="RefSeq"/>
        </authorList>
    </citation>
    <scope>IDENTIFICATION</scope>
    <source>
        <tissue evidence="10">Etiolated seedlings</tissue>
    </source>
</reference>
<dbReference type="PANTHER" id="PTHR31945:SF52">
    <property type="entry name" value="TRANSCRIPTION FACTOR BHLH FAMILY-RELATED"/>
    <property type="match status" value="1"/>
</dbReference>
<dbReference type="InterPro" id="IPR036638">
    <property type="entry name" value="HLH_DNA-bd_sf"/>
</dbReference>
<feature type="domain" description="BHLH" evidence="8">
    <location>
        <begin position="127"/>
        <end position="176"/>
    </location>
</feature>
<dbReference type="Gene3D" id="4.10.280.10">
    <property type="entry name" value="Helix-loop-helix DNA-binding domain"/>
    <property type="match status" value="1"/>
</dbReference>
<protein>
    <submittedName>
        <fullName evidence="10">Transcription factor FER-LIKE IRON DEFICIENCY-INDUCED TRANSCRIPTION FACTOR-like isoform X1</fullName>
    </submittedName>
</protein>
<proteinExistence type="predicted"/>
<dbReference type="PANTHER" id="PTHR31945">
    <property type="entry name" value="TRANSCRIPTION FACTOR SCREAM2-RELATED"/>
    <property type="match status" value="1"/>
</dbReference>
<evidence type="ECO:0000256" key="5">
    <source>
        <dbReference type="ARBA" id="ARBA00023163"/>
    </source>
</evidence>
<evidence type="ECO:0000256" key="7">
    <source>
        <dbReference type="SAM" id="MobiDB-lite"/>
    </source>
</evidence>
<dbReference type="STRING" id="3827.A0A1S2XG92"/>
<reference evidence="9" key="1">
    <citation type="journal article" date="2013" name="Nat. Biotechnol.">
        <title>Draft genome sequence of chickpea (Cicer arietinum) provides a resource for trait improvement.</title>
        <authorList>
            <person name="Varshney R.K."/>
            <person name="Song C."/>
            <person name="Saxena R.K."/>
            <person name="Azam S."/>
            <person name="Yu S."/>
            <person name="Sharpe A.G."/>
            <person name="Cannon S."/>
            <person name="Baek J."/>
            <person name="Rosen B.D."/>
            <person name="Tar'an B."/>
            <person name="Millan T."/>
            <person name="Zhang X."/>
            <person name="Ramsay L.D."/>
            <person name="Iwata A."/>
            <person name="Wang Y."/>
            <person name="Nelson W."/>
            <person name="Farmer A.D."/>
            <person name="Gaur P.M."/>
            <person name="Soderlund C."/>
            <person name="Penmetsa R.V."/>
            <person name="Xu C."/>
            <person name="Bharti A.K."/>
            <person name="He W."/>
            <person name="Winter P."/>
            <person name="Zhao S."/>
            <person name="Hane J.K."/>
            <person name="Carrasquilla-Garcia N."/>
            <person name="Condie J.A."/>
            <person name="Upadhyaya H.D."/>
            <person name="Luo M.C."/>
            <person name="Thudi M."/>
            <person name="Gowda C.L."/>
            <person name="Singh N.P."/>
            <person name="Lichtenzveig J."/>
            <person name="Gali K.K."/>
            <person name="Rubio J."/>
            <person name="Nadarajan N."/>
            <person name="Dolezel J."/>
            <person name="Bansal K.C."/>
            <person name="Xu X."/>
            <person name="Edwards D."/>
            <person name="Zhang G."/>
            <person name="Kahl G."/>
            <person name="Gil J."/>
            <person name="Singh K.B."/>
            <person name="Datta S.K."/>
            <person name="Jackson S.A."/>
            <person name="Wang J."/>
            <person name="Cook D.R."/>
        </authorList>
    </citation>
    <scope>NUCLEOTIDE SEQUENCE [LARGE SCALE GENOMIC DNA]</scope>
    <source>
        <strain evidence="9">cv. CDC Frontier</strain>
    </source>
</reference>
<feature type="compositionally biased region" description="Basic and acidic residues" evidence="7">
    <location>
        <begin position="121"/>
        <end position="132"/>
    </location>
</feature>
<evidence type="ECO:0000256" key="6">
    <source>
        <dbReference type="ARBA" id="ARBA00023242"/>
    </source>
</evidence>
<dbReference type="FunFam" id="4.10.280.10:FF:000096">
    <property type="entry name" value="Basic helix-loop-helix (BHLH) DNA-binding superfamily protein"/>
    <property type="match status" value="1"/>
</dbReference>
<accession>A0A1S2XG92</accession>
<evidence type="ECO:0000256" key="2">
    <source>
        <dbReference type="ARBA" id="ARBA00011738"/>
    </source>
</evidence>
<sequence length="316" mass="35588">MDEMNVHQDSLEYTNNFELHDFVDDPNFDQFIDLIRGENEDAICNFGSNLINDCFIDNHHLISSPINPLFDHNININNNNNNNIVNVYDPRCTTISSLSCFDGEIKGEGEESSGTTNNVDGKSRAKSDRSKTLISERRRRGRMKDKLYALRSLVPNITKMDKASIIGDAVSYVHDLQAQARKLKAEVSGLEALSVTNNYQGSINNTINVQFTHNNYPISMKILQIDMFQVEERGYYAKILCNKGEGVAASLYKALESLANFNIQNSNLATLNDNFLLTFTLNVEGSEPEINLQNLKLWVAGALLNQGFEFMPSFHT</sequence>
<evidence type="ECO:0000313" key="9">
    <source>
        <dbReference type="Proteomes" id="UP000087171"/>
    </source>
</evidence>
<organism evidence="9 10">
    <name type="scientific">Cicer arietinum</name>
    <name type="common">Chickpea</name>
    <name type="synonym">Garbanzo</name>
    <dbReference type="NCBI Taxonomy" id="3827"/>
    <lineage>
        <taxon>Eukaryota</taxon>
        <taxon>Viridiplantae</taxon>
        <taxon>Streptophyta</taxon>
        <taxon>Embryophyta</taxon>
        <taxon>Tracheophyta</taxon>
        <taxon>Spermatophyta</taxon>
        <taxon>Magnoliopsida</taxon>
        <taxon>eudicotyledons</taxon>
        <taxon>Gunneridae</taxon>
        <taxon>Pentapetalae</taxon>
        <taxon>rosids</taxon>
        <taxon>fabids</taxon>
        <taxon>Fabales</taxon>
        <taxon>Fabaceae</taxon>
        <taxon>Papilionoideae</taxon>
        <taxon>50 kb inversion clade</taxon>
        <taxon>NPAAA clade</taxon>
        <taxon>Hologalegina</taxon>
        <taxon>IRL clade</taxon>
        <taxon>Cicereae</taxon>
        <taxon>Cicer</taxon>
    </lineage>
</organism>
<dbReference type="InterPro" id="IPR051358">
    <property type="entry name" value="TF_AMS/ICE1/BHLH6-like"/>
</dbReference>
<dbReference type="SMART" id="SM00353">
    <property type="entry name" value="HLH"/>
    <property type="match status" value="1"/>
</dbReference>
<dbReference type="GO" id="GO:0043565">
    <property type="term" value="F:sequence-specific DNA binding"/>
    <property type="evidence" value="ECO:0007669"/>
    <property type="project" value="TreeGrafter"/>
</dbReference>
<dbReference type="GO" id="GO:0046983">
    <property type="term" value="F:protein dimerization activity"/>
    <property type="evidence" value="ECO:0007669"/>
    <property type="project" value="InterPro"/>
</dbReference>
<dbReference type="RefSeq" id="XP_004487563.1">
    <property type="nucleotide sequence ID" value="XM_004487506.3"/>
</dbReference>
<dbReference type="InterPro" id="IPR011598">
    <property type="entry name" value="bHLH_dom"/>
</dbReference>
<comment type="subcellular location">
    <subcellularLocation>
        <location evidence="1">Nucleus</location>
    </subcellularLocation>
</comment>
<dbReference type="GeneID" id="101498540"/>
<dbReference type="SUPFAM" id="SSF47459">
    <property type="entry name" value="HLH, helix-loop-helix DNA-binding domain"/>
    <property type="match status" value="1"/>
</dbReference>
<evidence type="ECO:0000256" key="4">
    <source>
        <dbReference type="ARBA" id="ARBA00023125"/>
    </source>
</evidence>
<dbReference type="Pfam" id="PF00010">
    <property type="entry name" value="HLH"/>
    <property type="match status" value="1"/>
</dbReference>
<gene>
    <name evidence="10" type="primary">LOC101498540</name>
</gene>
<keyword evidence="9" id="KW-1185">Reference proteome</keyword>
<dbReference type="Proteomes" id="UP000087171">
    <property type="component" value="Chromosome Ca1"/>
</dbReference>
<keyword evidence="4" id="KW-0238">DNA-binding</keyword>
<evidence type="ECO:0000256" key="3">
    <source>
        <dbReference type="ARBA" id="ARBA00023015"/>
    </source>
</evidence>
<keyword evidence="5" id="KW-0804">Transcription</keyword>
<dbReference type="GO" id="GO:0005634">
    <property type="term" value="C:nucleus"/>
    <property type="evidence" value="ECO:0007669"/>
    <property type="project" value="UniProtKB-SubCell"/>
</dbReference>
<evidence type="ECO:0000259" key="8">
    <source>
        <dbReference type="PROSITE" id="PS50888"/>
    </source>
</evidence>